<dbReference type="AlphaFoldDB" id="A0A821LS82"/>
<dbReference type="PANTHER" id="PTHR45749:SF21">
    <property type="entry name" value="DUF4371 DOMAIN-CONTAINING PROTEIN"/>
    <property type="match status" value="1"/>
</dbReference>
<dbReference type="Pfam" id="PF05699">
    <property type="entry name" value="Dimer_Tnp_hAT"/>
    <property type="match status" value="1"/>
</dbReference>
<organism evidence="3 4">
    <name type="scientific">Rotaria socialis</name>
    <dbReference type="NCBI Taxonomy" id="392032"/>
    <lineage>
        <taxon>Eukaryota</taxon>
        <taxon>Metazoa</taxon>
        <taxon>Spiralia</taxon>
        <taxon>Gnathifera</taxon>
        <taxon>Rotifera</taxon>
        <taxon>Eurotatoria</taxon>
        <taxon>Bdelloidea</taxon>
        <taxon>Philodinida</taxon>
        <taxon>Philodinidae</taxon>
        <taxon>Rotaria</taxon>
    </lineage>
</organism>
<dbReference type="EMBL" id="CAJOBS010001716">
    <property type="protein sequence ID" value="CAF4755596.1"/>
    <property type="molecule type" value="Genomic_DNA"/>
</dbReference>
<dbReference type="InterPro" id="IPR008906">
    <property type="entry name" value="HATC_C_dom"/>
</dbReference>
<protein>
    <recommendedName>
        <fullName evidence="2">TTF-type domain-containing protein</fullName>
    </recommendedName>
</protein>
<name>A0A821LS82_9BILA</name>
<gene>
    <name evidence="3" type="ORF">TOA249_LOCUS20687</name>
</gene>
<sequence length="776" mass="90066">MSTCKNSLTNYFKKRNITDNVEEANQVVTQSNPVEEIEVLHTKRLKPNELTDSTTLTTNNTSASTSMIRSTTTSSTLSSPDERDPCHGPAKAKVYILLGPFQPKTNFPTVNGRHFRAEWYNTYPWLEYSLELNRAFCFPCRLRNERKNENPFTITGFHQWKNGTLRLNDHQAASWHKESFAIWKITLQNYNNNTDVLKLINQQHSKQATENRVYLRELIRTAHFLTRQGVSFRGHRENVGSKNRGNFLELLELRSNDNEIIKKKKEEIQFTDYKIQNELIDLMSKQVLNRILREIQQAKYFSIMIDETTDISKLGQVSLVVRYTDDQFKVHERFMGFARTTEMTGEALFNLLLEWLKKLNLDVKNIVAQSYDGASAMRGEYKGVAARLKQIAPCGIYIHCNGHILNLCLVDVSTRVSSIRNNFGIVSSLYNLIENSAKRHAIFEEIQEEAGLQSLTIKQMSDTRWTCRWDCLKVVLIRYPQIISTLQLIEAPESHLLLHSMESFDFVFHLFIMSEIYLLTNILSKYLQSSQISISQALKQVKMTVDTLKSLRNETEFERFYSKALQMCEENEIDPPKVQRKKKVPARLGGGDKDSTDLNIKDHYRINTYYAVLDTIITSIENRFDENMIHDILLMEKLFLTKELLNENELKQLSKQYSLSYDDIRGEQRLYKTKLTTSSPATLPEIKSFILDNHLNVGLPVMNKLFKILWTIPVNTCECERSFSTLRRIKTYLRSTTGEDRLSGLALLNIEREAEIDYDEIIKEFVSAKCTRKIVF</sequence>
<proteinExistence type="predicted"/>
<dbReference type="SUPFAM" id="SSF53098">
    <property type="entry name" value="Ribonuclease H-like"/>
    <property type="match status" value="1"/>
</dbReference>
<evidence type="ECO:0000313" key="4">
    <source>
        <dbReference type="Proteomes" id="UP000663838"/>
    </source>
</evidence>
<evidence type="ECO:0000256" key="1">
    <source>
        <dbReference type="SAM" id="MobiDB-lite"/>
    </source>
</evidence>
<dbReference type="GO" id="GO:0046983">
    <property type="term" value="F:protein dimerization activity"/>
    <property type="evidence" value="ECO:0007669"/>
    <property type="project" value="InterPro"/>
</dbReference>
<reference evidence="3" key="1">
    <citation type="submission" date="2021-02" db="EMBL/GenBank/DDBJ databases">
        <authorList>
            <person name="Nowell W R."/>
        </authorList>
    </citation>
    <scope>NUCLEOTIDE SEQUENCE</scope>
</reference>
<dbReference type="Pfam" id="PF14291">
    <property type="entry name" value="DUF4371"/>
    <property type="match status" value="1"/>
</dbReference>
<dbReference type="PANTHER" id="PTHR45749">
    <property type="match status" value="1"/>
</dbReference>
<dbReference type="InterPro" id="IPR025398">
    <property type="entry name" value="DUF4371"/>
</dbReference>
<evidence type="ECO:0000259" key="2">
    <source>
        <dbReference type="SMART" id="SM00597"/>
    </source>
</evidence>
<evidence type="ECO:0000313" key="3">
    <source>
        <dbReference type="EMBL" id="CAF4755596.1"/>
    </source>
</evidence>
<dbReference type="Proteomes" id="UP000663838">
    <property type="component" value="Unassembled WGS sequence"/>
</dbReference>
<dbReference type="InterPro" id="IPR006580">
    <property type="entry name" value="Znf_TTF"/>
</dbReference>
<feature type="region of interest" description="Disordered" evidence="1">
    <location>
        <begin position="46"/>
        <end position="84"/>
    </location>
</feature>
<dbReference type="SMART" id="SM00597">
    <property type="entry name" value="ZnF_TTF"/>
    <property type="match status" value="1"/>
</dbReference>
<feature type="domain" description="TTF-type" evidence="2">
    <location>
        <begin position="111"/>
        <end position="202"/>
    </location>
</feature>
<feature type="compositionally biased region" description="Low complexity" evidence="1">
    <location>
        <begin position="50"/>
        <end position="79"/>
    </location>
</feature>
<dbReference type="InterPro" id="IPR012337">
    <property type="entry name" value="RNaseH-like_sf"/>
</dbReference>
<comment type="caution">
    <text evidence="3">The sequence shown here is derived from an EMBL/GenBank/DDBJ whole genome shotgun (WGS) entry which is preliminary data.</text>
</comment>
<accession>A0A821LS82</accession>